<dbReference type="GO" id="GO:0005669">
    <property type="term" value="C:transcription factor TFIID complex"/>
    <property type="evidence" value="ECO:0007669"/>
    <property type="project" value="InterPro"/>
</dbReference>
<dbReference type="InterPro" id="IPR006565">
    <property type="entry name" value="BTP"/>
</dbReference>
<dbReference type="Pfam" id="PF07524">
    <property type="entry name" value="Bromo_TP"/>
    <property type="match status" value="1"/>
</dbReference>
<dbReference type="STRING" id="2060905.A0A2B7WV64"/>
<dbReference type="PANTHER" id="PTHR46469">
    <property type="entry name" value="TRANSCRIPTION INITIATION FACTOR TFIID SUBUNIT 8"/>
    <property type="match status" value="1"/>
</dbReference>
<evidence type="ECO:0000259" key="9">
    <source>
        <dbReference type="Pfam" id="PF10406"/>
    </source>
</evidence>
<feature type="region of interest" description="Disordered" evidence="7">
    <location>
        <begin position="124"/>
        <end position="155"/>
    </location>
</feature>
<keyword evidence="5" id="KW-0804">Transcription</keyword>
<accession>A0A2B7WV64</accession>
<comment type="caution">
    <text evidence="10">The sequence shown here is derived from an EMBL/GenBank/DDBJ whole genome shotgun (WGS) entry which is preliminary data.</text>
</comment>
<dbReference type="Proteomes" id="UP000224080">
    <property type="component" value="Unassembled WGS sequence"/>
</dbReference>
<evidence type="ECO:0000313" key="10">
    <source>
        <dbReference type="EMBL" id="PGH00338.1"/>
    </source>
</evidence>
<dbReference type="CDD" id="cd00076">
    <property type="entry name" value="HFD_SF"/>
    <property type="match status" value="1"/>
</dbReference>
<dbReference type="Gene3D" id="1.10.20.10">
    <property type="entry name" value="Histone, subunit A"/>
    <property type="match status" value="1"/>
</dbReference>
<comment type="similarity">
    <text evidence="2">Belongs to the TAF8 family.</text>
</comment>
<evidence type="ECO:0000313" key="11">
    <source>
        <dbReference type="Proteomes" id="UP000224080"/>
    </source>
</evidence>
<evidence type="ECO:0000259" key="8">
    <source>
        <dbReference type="Pfam" id="PF07524"/>
    </source>
</evidence>
<evidence type="ECO:0000256" key="2">
    <source>
        <dbReference type="ARBA" id="ARBA00008767"/>
    </source>
</evidence>
<dbReference type="Pfam" id="PF10406">
    <property type="entry name" value="TAF8_C"/>
    <property type="match status" value="1"/>
</dbReference>
<name>A0A2B7WV64_9EURO</name>
<dbReference type="GO" id="GO:0006367">
    <property type="term" value="P:transcription initiation at RNA polymerase II promoter"/>
    <property type="evidence" value="ECO:0007669"/>
    <property type="project" value="TreeGrafter"/>
</dbReference>
<evidence type="ECO:0000256" key="3">
    <source>
        <dbReference type="ARBA" id="ARBA00017307"/>
    </source>
</evidence>
<feature type="domain" description="Bromodomain associated" evidence="8">
    <location>
        <begin position="48"/>
        <end position="116"/>
    </location>
</feature>
<dbReference type="InterPro" id="IPR009072">
    <property type="entry name" value="Histone-fold"/>
</dbReference>
<dbReference type="InterPro" id="IPR019473">
    <property type="entry name" value="TFIID_su8_C"/>
</dbReference>
<dbReference type="PANTHER" id="PTHR46469:SF1">
    <property type="entry name" value="TRANSCRIPTION INITIATION FACTOR TFIID SUBUNIT 8"/>
    <property type="match status" value="1"/>
</dbReference>
<feature type="domain" description="Transcription factor TFIID subunit 8 C-terminal" evidence="9">
    <location>
        <begin position="171"/>
        <end position="219"/>
    </location>
</feature>
<evidence type="ECO:0000256" key="4">
    <source>
        <dbReference type="ARBA" id="ARBA00023015"/>
    </source>
</evidence>
<dbReference type="EMBL" id="PDNC01000087">
    <property type="protein sequence ID" value="PGH00338.1"/>
    <property type="molecule type" value="Genomic_DNA"/>
</dbReference>
<keyword evidence="4" id="KW-0805">Transcription regulation</keyword>
<comment type="subcellular location">
    <subcellularLocation>
        <location evidence="1">Nucleus</location>
    </subcellularLocation>
</comment>
<evidence type="ECO:0000256" key="7">
    <source>
        <dbReference type="SAM" id="MobiDB-lite"/>
    </source>
</evidence>
<dbReference type="InterPro" id="IPR037818">
    <property type="entry name" value="TAF8"/>
</dbReference>
<reference evidence="10 11" key="1">
    <citation type="submission" date="2017-10" db="EMBL/GenBank/DDBJ databases">
        <title>Comparative genomics in systemic dimorphic fungi from Ajellomycetaceae.</title>
        <authorList>
            <person name="Munoz J.F."/>
            <person name="Mcewen J.G."/>
            <person name="Clay O.K."/>
            <person name="Cuomo C.A."/>
        </authorList>
    </citation>
    <scope>NUCLEOTIDE SEQUENCE [LARGE SCALE GENOMIC DNA]</scope>
    <source>
        <strain evidence="10 11">UAMH130</strain>
    </source>
</reference>
<organism evidence="10 11">
    <name type="scientific">Blastomyces parvus</name>
    <dbReference type="NCBI Taxonomy" id="2060905"/>
    <lineage>
        <taxon>Eukaryota</taxon>
        <taxon>Fungi</taxon>
        <taxon>Dikarya</taxon>
        <taxon>Ascomycota</taxon>
        <taxon>Pezizomycotina</taxon>
        <taxon>Eurotiomycetes</taxon>
        <taxon>Eurotiomycetidae</taxon>
        <taxon>Onygenales</taxon>
        <taxon>Ajellomycetaceae</taxon>
        <taxon>Blastomyces</taxon>
    </lineage>
</organism>
<keyword evidence="11" id="KW-1185">Reference proteome</keyword>
<protein>
    <recommendedName>
        <fullName evidence="3">Transcription initiation factor TFIID subunit 8</fullName>
    </recommendedName>
</protein>
<feature type="compositionally biased region" description="Pro residues" evidence="7">
    <location>
        <begin position="135"/>
        <end position="147"/>
    </location>
</feature>
<evidence type="ECO:0000256" key="6">
    <source>
        <dbReference type="ARBA" id="ARBA00023242"/>
    </source>
</evidence>
<dbReference type="OrthoDB" id="2193813at2759"/>
<sequence>MGIPPPSTSASASPPSKRQRRQYHHRLQTPMTPELPDAAFTDTTAVDTLLKLSIGVLLHDSGFTHADPVALDSFRSAVEEYILHILSYTRQSMSSCRRMQPIPLDFEHALRNTNIHLDSLHQYLTPSSPQREPHIIPPLPTPPPSSPNPATDLPFLGPDLSGTQHRQLSTHIPKHFPNFPSKHTYQETPVFTTRETDPRKIREKATEEGRLGEEALRKLARAGREGLLFRDGADGSGDGDNGKNLWGRRLESMESMFEKTVKGVVGGGGAGGLELSTLKVPENGTLELSPIVNCDRVYWRKQTRADVRKVDKRTIHNNTNNNNNNKGVRGALVEQRG</sequence>
<proteinExistence type="inferred from homology"/>
<gene>
    <name evidence="10" type="ORF">GX51_05836</name>
</gene>
<evidence type="ECO:0000256" key="5">
    <source>
        <dbReference type="ARBA" id="ARBA00023163"/>
    </source>
</evidence>
<dbReference type="AlphaFoldDB" id="A0A2B7WV64"/>
<feature type="region of interest" description="Disordered" evidence="7">
    <location>
        <begin position="315"/>
        <end position="337"/>
    </location>
</feature>
<feature type="region of interest" description="Disordered" evidence="7">
    <location>
        <begin position="1"/>
        <end position="23"/>
    </location>
</feature>
<dbReference type="CDD" id="cd08049">
    <property type="entry name" value="TAF8"/>
    <property type="match status" value="1"/>
</dbReference>
<keyword evidence="6" id="KW-0539">Nucleus</keyword>
<evidence type="ECO:0000256" key="1">
    <source>
        <dbReference type="ARBA" id="ARBA00004123"/>
    </source>
</evidence>
<dbReference type="GO" id="GO:0046982">
    <property type="term" value="F:protein heterodimerization activity"/>
    <property type="evidence" value="ECO:0007669"/>
    <property type="project" value="InterPro"/>
</dbReference>